<keyword evidence="7" id="KW-1185">Reference proteome</keyword>
<reference evidence="6 7" key="1">
    <citation type="journal article" date="2014" name="Genome Biol. Evol.">
        <title>The genome of the myxosporean Thelohanellus kitauei shows adaptations to nutrient acquisition within its fish host.</title>
        <authorList>
            <person name="Yang Y."/>
            <person name="Xiong J."/>
            <person name="Zhou Z."/>
            <person name="Huo F."/>
            <person name="Miao W."/>
            <person name="Ran C."/>
            <person name="Liu Y."/>
            <person name="Zhang J."/>
            <person name="Feng J."/>
            <person name="Wang M."/>
            <person name="Wang M."/>
            <person name="Wang L."/>
            <person name="Yao B."/>
        </authorList>
    </citation>
    <scope>NUCLEOTIDE SEQUENCE [LARGE SCALE GENOMIC DNA]</scope>
    <source>
        <strain evidence="6">Wuqing</strain>
    </source>
</reference>
<feature type="compositionally biased region" description="Polar residues" evidence="4">
    <location>
        <begin position="317"/>
        <end position="327"/>
    </location>
</feature>
<protein>
    <submittedName>
        <fullName evidence="6">Protein NEDD1</fullName>
    </submittedName>
</protein>
<dbReference type="InterPro" id="IPR052818">
    <property type="entry name" value="NEDD1_Spindle_Assembly"/>
</dbReference>
<dbReference type="Pfam" id="PF16755">
    <property type="entry name" value="Beta-prop_NUP159_NUP214"/>
    <property type="match status" value="1"/>
</dbReference>
<dbReference type="PANTHER" id="PTHR44414">
    <property type="entry name" value="PROTEIN NEDD1"/>
    <property type="match status" value="1"/>
</dbReference>
<dbReference type="EMBL" id="JWZT01001726">
    <property type="protein sequence ID" value="KII71536.1"/>
    <property type="molecule type" value="Genomic_DNA"/>
</dbReference>
<dbReference type="GO" id="GO:0005814">
    <property type="term" value="C:centriole"/>
    <property type="evidence" value="ECO:0007669"/>
    <property type="project" value="TreeGrafter"/>
</dbReference>
<dbReference type="GO" id="GO:0007020">
    <property type="term" value="P:microtubule nucleation"/>
    <property type="evidence" value="ECO:0007669"/>
    <property type="project" value="TreeGrafter"/>
</dbReference>
<dbReference type="GO" id="GO:0000278">
    <property type="term" value="P:mitotic cell cycle"/>
    <property type="evidence" value="ECO:0007669"/>
    <property type="project" value="TreeGrafter"/>
</dbReference>
<dbReference type="GO" id="GO:0000922">
    <property type="term" value="C:spindle pole"/>
    <property type="evidence" value="ECO:0007669"/>
    <property type="project" value="TreeGrafter"/>
</dbReference>
<comment type="subcellular location">
    <subcellularLocation>
        <location evidence="1">Nucleus</location>
    </subcellularLocation>
</comment>
<feature type="domain" description="Nucleoporin Nup159/Nup146 N-terminal" evidence="5">
    <location>
        <begin position="172"/>
        <end position="294"/>
    </location>
</feature>
<dbReference type="GO" id="GO:0005737">
    <property type="term" value="C:cytoplasm"/>
    <property type="evidence" value="ECO:0007669"/>
    <property type="project" value="TreeGrafter"/>
</dbReference>
<comment type="caution">
    <text evidence="6">The sequence shown here is derived from an EMBL/GenBank/DDBJ whole genome shotgun (WGS) entry which is preliminary data.</text>
</comment>
<feature type="region of interest" description="Disordered" evidence="4">
    <location>
        <begin position="315"/>
        <end position="335"/>
    </location>
</feature>
<evidence type="ECO:0000256" key="4">
    <source>
        <dbReference type="SAM" id="MobiDB-lite"/>
    </source>
</evidence>
<dbReference type="PANTHER" id="PTHR44414:SF1">
    <property type="entry name" value="PROTEIN NEDD1"/>
    <property type="match status" value="1"/>
</dbReference>
<dbReference type="OrthoDB" id="1602884at2759"/>
<sequence>MSTNKTNHVGSTISSTVSFFTTHPLTLLSWNSIAFDIIDSFSWSCDNRRYCCSSSSQDFAHLFSTTNNGKLMEFGKNLKFNLHKFTNTAPNYVLSSGNSNVSILWDVKQSPAVALKGFKHPSLTCSKAISFNLDDSLLAIAGKNISENIFLLFDVNETLVMKSYLLEMNELPAYLEFSPTSKNQIALATTNGTLIIYDSSVNQPLLKLKNEQECSACGMYFMPNTRNEVCIGYNNNRIAIYNLMHRQTTGSIVIKNNITSFAPLCDGVNFLVGSDVGTLYQYDMRKKETPVDILRIDKSKLSAIHLQKDKYVMPPLSNETNVNTESTESCDKFGTKKRRAKEAEVKTPLLRSHHMKDFKNLFTSPAFKKIKMQKAAPLQFKSDKTVGSEQDIGSIERLDKESSKIISNEKENTAQIDQENQKPRPLLNLLFHLQSCVC</sequence>
<dbReference type="Gene3D" id="2.130.10.10">
    <property type="entry name" value="YVTN repeat-like/Quinoprotein amine dehydrogenase"/>
    <property type="match status" value="1"/>
</dbReference>
<dbReference type="GO" id="GO:0036064">
    <property type="term" value="C:ciliary basal body"/>
    <property type="evidence" value="ECO:0007669"/>
    <property type="project" value="TreeGrafter"/>
</dbReference>
<dbReference type="InterPro" id="IPR036322">
    <property type="entry name" value="WD40_repeat_dom_sf"/>
</dbReference>
<name>A0A0C2MVY8_THEKT</name>
<dbReference type="SUPFAM" id="SSF50978">
    <property type="entry name" value="WD40 repeat-like"/>
    <property type="match status" value="1"/>
</dbReference>
<evidence type="ECO:0000259" key="5">
    <source>
        <dbReference type="Pfam" id="PF16755"/>
    </source>
</evidence>
<keyword evidence="3" id="KW-0539">Nucleus</keyword>
<proteinExistence type="predicted"/>
<gene>
    <name evidence="6" type="ORF">RF11_02986</name>
</gene>
<dbReference type="InterPro" id="IPR039462">
    <property type="entry name" value="Nup159/Nup146_N"/>
</dbReference>
<dbReference type="InterPro" id="IPR015943">
    <property type="entry name" value="WD40/YVTN_repeat-like_dom_sf"/>
</dbReference>
<dbReference type="GO" id="GO:0005813">
    <property type="term" value="C:centrosome"/>
    <property type="evidence" value="ECO:0007669"/>
    <property type="project" value="TreeGrafter"/>
</dbReference>
<evidence type="ECO:0000256" key="2">
    <source>
        <dbReference type="ARBA" id="ARBA00022448"/>
    </source>
</evidence>
<keyword evidence="2" id="KW-0813">Transport</keyword>
<dbReference type="GO" id="GO:0043015">
    <property type="term" value="F:gamma-tubulin binding"/>
    <property type="evidence" value="ECO:0007669"/>
    <property type="project" value="TreeGrafter"/>
</dbReference>
<accession>A0A0C2MVY8</accession>
<dbReference type="Proteomes" id="UP000031668">
    <property type="component" value="Unassembled WGS sequence"/>
</dbReference>
<evidence type="ECO:0000313" key="7">
    <source>
        <dbReference type="Proteomes" id="UP000031668"/>
    </source>
</evidence>
<evidence type="ECO:0000256" key="3">
    <source>
        <dbReference type="ARBA" id="ARBA00023242"/>
    </source>
</evidence>
<organism evidence="6 7">
    <name type="scientific">Thelohanellus kitauei</name>
    <name type="common">Myxosporean</name>
    <dbReference type="NCBI Taxonomy" id="669202"/>
    <lineage>
        <taxon>Eukaryota</taxon>
        <taxon>Metazoa</taxon>
        <taxon>Cnidaria</taxon>
        <taxon>Myxozoa</taxon>
        <taxon>Myxosporea</taxon>
        <taxon>Bivalvulida</taxon>
        <taxon>Platysporina</taxon>
        <taxon>Myxobolidae</taxon>
        <taxon>Thelohanellus</taxon>
    </lineage>
</organism>
<evidence type="ECO:0000256" key="1">
    <source>
        <dbReference type="ARBA" id="ARBA00004123"/>
    </source>
</evidence>
<evidence type="ECO:0000313" key="6">
    <source>
        <dbReference type="EMBL" id="KII71536.1"/>
    </source>
</evidence>
<dbReference type="AlphaFoldDB" id="A0A0C2MVY8"/>
<dbReference type="GO" id="GO:0005634">
    <property type="term" value="C:nucleus"/>
    <property type="evidence" value="ECO:0007669"/>
    <property type="project" value="UniProtKB-SubCell"/>
</dbReference>